<dbReference type="RefSeq" id="XP_028474398.1">
    <property type="nucleotide sequence ID" value="XM_028617091.1"/>
</dbReference>
<protein>
    <recommendedName>
        <fullName evidence="10">Major facilitator superfamily (MFS) profile domain-containing protein</fullName>
    </recommendedName>
</protein>
<evidence type="ECO:0000256" key="7">
    <source>
        <dbReference type="SAM" id="Phobius"/>
    </source>
</evidence>
<feature type="transmembrane region" description="Helical" evidence="7">
    <location>
        <begin position="195"/>
        <end position="214"/>
    </location>
</feature>
<keyword evidence="4 7" id="KW-1133">Transmembrane helix</keyword>
<organism evidence="8 9">
    <name type="scientific">Apiotrichum porosum</name>
    <dbReference type="NCBI Taxonomy" id="105984"/>
    <lineage>
        <taxon>Eukaryota</taxon>
        <taxon>Fungi</taxon>
        <taxon>Dikarya</taxon>
        <taxon>Basidiomycota</taxon>
        <taxon>Agaricomycotina</taxon>
        <taxon>Tremellomycetes</taxon>
        <taxon>Trichosporonales</taxon>
        <taxon>Trichosporonaceae</taxon>
        <taxon>Apiotrichum</taxon>
    </lineage>
</organism>
<comment type="caution">
    <text evidence="8">The sequence shown here is derived from an EMBL/GenBank/DDBJ whole genome shotgun (WGS) entry which is preliminary data.</text>
</comment>
<feature type="transmembrane region" description="Helical" evidence="7">
    <location>
        <begin position="451"/>
        <end position="472"/>
    </location>
</feature>
<dbReference type="GO" id="GO:0016020">
    <property type="term" value="C:membrane"/>
    <property type="evidence" value="ECO:0007669"/>
    <property type="project" value="UniProtKB-SubCell"/>
</dbReference>
<dbReference type="PANTHER" id="PTHR43791:SF59">
    <property type="entry name" value="TRANSPORTER, PUTATIVE (AFU_ORTHOLOGUE AFUA_1G06550)-RELATED"/>
    <property type="match status" value="1"/>
</dbReference>
<dbReference type="InterPro" id="IPR036259">
    <property type="entry name" value="MFS_trans_sf"/>
</dbReference>
<dbReference type="SUPFAM" id="SSF103473">
    <property type="entry name" value="MFS general substrate transporter"/>
    <property type="match status" value="1"/>
</dbReference>
<evidence type="ECO:0000313" key="8">
    <source>
        <dbReference type="EMBL" id="RSH79251.1"/>
    </source>
</evidence>
<reference evidence="8 9" key="1">
    <citation type="submission" date="2018-11" db="EMBL/GenBank/DDBJ databases">
        <title>Genome sequence of Apiotrichum porosum DSM 27194.</title>
        <authorList>
            <person name="Aliyu H."/>
            <person name="Gorte O."/>
            <person name="Ochsenreither K."/>
        </authorList>
    </citation>
    <scope>NUCLEOTIDE SEQUENCE [LARGE SCALE GENOMIC DNA]</scope>
    <source>
        <strain evidence="8 9">DSM 27194</strain>
    </source>
</reference>
<evidence type="ECO:0000256" key="6">
    <source>
        <dbReference type="SAM" id="MobiDB-lite"/>
    </source>
</evidence>
<dbReference type="AlphaFoldDB" id="A0A427XK30"/>
<keyword evidence="2" id="KW-0813">Transport</keyword>
<feature type="transmembrane region" description="Helical" evidence="7">
    <location>
        <begin position="226"/>
        <end position="246"/>
    </location>
</feature>
<accession>A0A427XK30</accession>
<gene>
    <name evidence="8" type="ORF">EHS24_001290</name>
</gene>
<feature type="transmembrane region" description="Helical" evidence="7">
    <location>
        <begin position="389"/>
        <end position="407"/>
    </location>
</feature>
<keyword evidence="9" id="KW-1185">Reference proteome</keyword>
<feature type="transmembrane region" description="Helical" evidence="7">
    <location>
        <begin position="300"/>
        <end position="320"/>
    </location>
</feature>
<feature type="transmembrane region" description="Helical" evidence="7">
    <location>
        <begin position="132"/>
        <end position="155"/>
    </location>
</feature>
<feature type="region of interest" description="Disordered" evidence="6">
    <location>
        <begin position="1"/>
        <end position="25"/>
    </location>
</feature>
<evidence type="ECO:0000313" key="9">
    <source>
        <dbReference type="Proteomes" id="UP000279236"/>
    </source>
</evidence>
<feature type="compositionally biased region" description="Basic and acidic residues" evidence="6">
    <location>
        <begin position="1"/>
        <end position="16"/>
    </location>
</feature>
<dbReference type="Pfam" id="PF07690">
    <property type="entry name" value="MFS_1"/>
    <property type="match status" value="1"/>
</dbReference>
<feature type="transmembrane region" description="Helical" evidence="7">
    <location>
        <begin position="162"/>
        <end position="183"/>
    </location>
</feature>
<feature type="transmembrane region" description="Helical" evidence="7">
    <location>
        <begin position="357"/>
        <end position="377"/>
    </location>
</feature>
<dbReference type="InterPro" id="IPR011701">
    <property type="entry name" value="MFS"/>
</dbReference>
<name>A0A427XK30_9TREE</name>
<sequence length="545" mass="61198">MSEKEKQDISAAHYEEAEPNVLEEGKPKWKANNQLDDAARILAEAGHHEFDAADKKRVLRKIDLYVCIPMCIMYLCQQLDKSSMGYAAVFDLQTATHLHGTQYSWLTSVVYLAQFFTQPLSAYALIAFPVKWWILFNFAAWSITTICTAAATNFIGLLMARLFLGIFEATILPSFIFITQMWYTRREHAYRTTAYQFANSMAAIIGPLVTYGVGHASTAHIRAYQAIFITIGLISLAFVPVVYFLLPSSPTTAPFLNSGNDRLIALERIRENQTGTKSSKWKWNQCREAFCDPKTYMWGLMYFLMSAPTGGLGSFGALIIKGLGFSSFTAILMQMPTGVLGMVCMVFWTWVVNKIKLRWPVVTFSLVFPIIGAALLTQYTSANIPQMMFGYYVIFVATVPQIMYSWANINASGSTKRVVTTAIMFCCMCCGNIIGPQVYLAREAPHYHTGLYFAMGCWALHSIVGALMAVYLKALNRKQEARRVALGLPAKLKDISIMDMDEADAYRAELFQQLREAGGIDSDALYANSFEDMTDFENPMFIYVL</sequence>
<dbReference type="GeneID" id="39585833"/>
<evidence type="ECO:0000256" key="5">
    <source>
        <dbReference type="ARBA" id="ARBA00023136"/>
    </source>
</evidence>
<feature type="transmembrane region" description="Helical" evidence="7">
    <location>
        <begin position="332"/>
        <end position="351"/>
    </location>
</feature>
<proteinExistence type="predicted"/>
<dbReference type="EMBL" id="RSCE01000010">
    <property type="protein sequence ID" value="RSH79251.1"/>
    <property type="molecule type" value="Genomic_DNA"/>
</dbReference>
<evidence type="ECO:0000256" key="2">
    <source>
        <dbReference type="ARBA" id="ARBA00022448"/>
    </source>
</evidence>
<keyword evidence="3 7" id="KW-0812">Transmembrane</keyword>
<dbReference type="OrthoDB" id="6730379at2759"/>
<evidence type="ECO:0000256" key="1">
    <source>
        <dbReference type="ARBA" id="ARBA00004141"/>
    </source>
</evidence>
<dbReference type="Gene3D" id="1.20.1250.20">
    <property type="entry name" value="MFS general substrate transporter like domains"/>
    <property type="match status" value="2"/>
</dbReference>
<comment type="subcellular location">
    <subcellularLocation>
        <location evidence="1">Membrane</location>
        <topology evidence="1">Multi-pass membrane protein</topology>
    </subcellularLocation>
</comment>
<dbReference type="GO" id="GO:0022857">
    <property type="term" value="F:transmembrane transporter activity"/>
    <property type="evidence" value="ECO:0007669"/>
    <property type="project" value="InterPro"/>
</dbReference>
<evidence type="ECO:0000256" key="3">
    <source>
        <dbReference type="ARBA" id="ARBA00022692"/>
    </source>
</evidence>
<feature type="transmembrane region" description="Helical" evidence="7">
    <location>
        <begin position="419"/>
        <end position="439"/>
    </location>
</feature>
<evidence type="ECO:0000256" key="4">
    <source>
        <dbReference type="ARBA" id="ARBA00022989"/>
    </source>
</evidence>
<dbReference type="Proteomes" id="UP000279236">
    <property type="component" value="Unassembled WGS sequence"/>
</dbReference>
<evidence type="ECO:0008006" key="10">
    <source>
        <dbReference type="Google" id="ProtNLM"/>
    </source>
</evidence>
<dbReference type="PANTHER" id="PTHR43791">
    <property type="entry name" value="PERMEASE-RELATED"/>
    <property type="match status" value="1"/>
</dbReference>
<keyword evidence="5 7" id="KW-0472">Membrane</keyword>